<proteinExistence type="predicted"/>
<reference evidence="2" key="1">
    <citation type="journal article" date="2023" name="Front. Plant Sci.">
        <title>Chromosomal-level genome assembly of Melastoma candidum provides insights into trichome evolution.</title>
        <authorList>
            <person name="Zhong Y."/>
            <person name="Wu W."/>
            <person name="Sun C."/>
            <person name="Zou P."/>
            <person name="Liu Y."/>
            <person name="Dai S."/>
            <person name="Zhou R."/>
        </authorList>
    </citation>
    <scope>NUCLEOTIDE SEQUENCE [LARGE SCALE GENOMIC DNA]</scope>
</reference>
<evidence type="ECO:0000313" key="2">
    <source>
        <dbReference type="Proteomes" id="UP001057402"/>
    </source>
</evidence>
<keyword evidence="2" id="KW-1185">Reference proteome</keyword>
<evidence type="ECO:0000313" key="1">
    <source>
        <dbReference type="EMBL" id="KAI4366751.1"/>
    </source>
</evidence>
<name>A0ACB9QJT2_9MYRT</name>
<dbReference type="Proteomes" id="UP001057402">
    <property type="component" value="Chromosome 6"/>
</dbReference>
<protein>
    <submittedName>
        <fullName evidence="1">Uncharacterized protein</fullName>
    </submittedName>
</protein>
<accession>A0ACB9QJT2</accession>
<comment type="caution">
    <text evidence="1">The sequence shown here is derived from an EMBL/GenBank/DDBJ whole genome shotgun (WGS) entry which is preliminary data.</text>
</comment>
<gene>
    <name evidence="1" type="ORF">MLD38_022586</name>
</gene>
<dbReference type="EMBL" id="CM042885">
    <property type="protein sequence ID" value="KAI4366751.1"/>
    <property type="molecule type" value="Genomic_DNA"/>
</dbReference>
<organism evidence="1 2">
    <name type="scientific">Melastoma candidum</name>
    <dbReference type="NCBI Taxonomy" id="119954"/>
    <lineage>
        <taxon>Eukaryota</taxon>
        <taxon>Viridiplantae</taxon>
        <taxon>Streptophyta</taxon>
        <taxon>Embryophyta</taxon>
        <taxon>Tracheophyta</taxon>
        <taxon>Spermatophyta</taxon>
        <taxon>Magnoliopsida</taxon>
        <taxon>eudicotyledons</taxon>
        <taxon>Gunneridae</taxon>
        <taxon>Pentapetalae</taxon>
        <taxon>rosids</taxon>
        <taxon>malvids</taxon>
        <taxon>Myrtales</taxon>
        <taxon>Melastomataceae</taxon>
        <taxon>Melastomatoideae</taxon>
        <taxon>Melastomateae</taxon>
        <taxon>Melastoma</taxon>
    </lineage>
</organism>
<sequence>MTLSLVKLAPLSLAMTTHKKSCSRAYQIVLSSGDGETISIAEADFHGDLVSNAVDIDMDVDPAEPLRLLNKSDMGSLGLTSESGALSHDVNNDADEEATFTIPTSSHKRARMEHDVTDQPYVHVTYKFLNSRQKLEELLKHWSEWHAQYGSSLGSGEVVNSGEETFFPALQFNFGKPFALSFWLDRQTMRMENEEVVSFDAKTVPLYDRGYSSGLNTENHSSNLEGG</sequence>